<comment type="catalytic activity">
    <reaction evidence="1">
        <text>DNA(n) + a 2'-deoxyribonucleoside 5'-triphosphate = DNA(n+1) + diphosphate</text>
        <dbReference type="Rhea" id="RHEA:22508"/>
        <dbReference type="Rhea" id="RHEA-COMP:17339"/>
        <dbReference type="Rhea" id="RHEA-COMP:17340"/>
        <dbReference type="ChEBI" id="CHEBI:33019"/>
        <dbReference type="ChEBI" id="CHEBI:61560"/>
        <dbReference type="ChEBI" id="CHEBI:173112"/>
        <dbReference type="EC" id="2.7.7.49"/>
    </reaction>
</comment>
<evidence type="ECO:0000313" key="3">
    <source>
        <dbReference type="EMBL" id="KAH7035079.1"/>
    </source>
</evidence>
<dbReference type="GO" id="GO:0000333">
    <property type="term" value="C:telomerase catalytic core complex"/>
    <property type="evidence" value="ECO:0007669"/>
    <property type="project" value="TreeGrafter"/>
</dbReference>
<dbReference type="EMBL" id="JAGTJQ010000003">
    <property type="protein sequence ID" value="KAH7035079.1"/>
    <property type="molecule type" value="Genomic_DNA"/>
</dbReference>
<name>A0A9P8YBN2_9PEZI</name>
<dbReference type="GO" id="GO:0042162">
    <property type="term" value="F:telomeric DNA binding"/>
    <property type="evidence" value="ECO:0007669"/>
    <property type="project" value="TreeGrafter"/>
</dbReference>
<dbReference type="InterPro" id="IPR003545">
    <property type="entry name" value="Telomerase_RT"/>
</dbReference>
<accession>A0A9P8YBN2</accession>
<evidence type="ECO:0000256" key="2">
    <source>
        <dbReference type="SAM" id="MobiDB-lite"/>
    </source>
</evidence>
<dbReference type="GO" id="GO:0070034">
    <property type="term" value="F:telomerase RNA binding"/>
    <property type="evidence" value="ECO:0007669"/>
    <property type="project" value="TreeGrafter"/>
</dbReference>
<dbReference type="PANTHER" id="PTHR12066">
    <property type="entry name" value="TELOMERASE REVERSE TRANSCRIPTASE"/>
    <property type="match status" value="1"/>
</dbReference>
<feature type="compositionally biased region" description="Basic residues" evidence="2">
    <location>
        <begin position="1"/>
        <end position="11"/>
    </location>
</feature>
<sequence length="375" mass="41296">MACRSSKRSRRRSELQPGPNNKRLRTTNAQERAPHLQSLAGAPEAVAPPSPPTTTTVDHPVLSQLYPSVQRLRDYVLAKLLQSSRIRRKKVTAVGKRASSKGKPGKPVSEVEAALAELLDSTLVGHAGYGTSEDGPGGCYNGRDGRWDQWVGFSQRADESAVTLSDGVGASTYSQSEIVDFAIWSLFEKTKKANGWPKHMLCDGYRRNWGSGPQRQPVGAGREIPGILSMSPNPYVQMLKQSPWPDLLLLLGKSGERIMIDLLLDCAIFKLIKAGEQNFCQISGKPLSEVGQGRPASTKKPGQPSPVINQPTDIVFARYRMMYARAALNARGRVHFGLRHIRKAMLLLACSDCADIRTRRTEQIASAMQRKRRCP</sequence>
<keyword evidence="1" id="KW-0808">Transferase</keyword>
<protein>
    <recommendedName>
        <fullName evidence="1">Telomerase reverse transcriptase</fullName>
        <ecNumber evidence="1">2.7.7.49</ecNumber>
    </recommendedName>
    <alternativeName>
        <fullName evidence="1">Telomerase catalytic subunit</fullName>
    </alternativeName>
</protein>
<dbReference type="GO" id="GO:0007004">
    <property type="term" value="P:telomere maintenance via telomerase"/>
    <property type="evidence" value="ECO:0007669"/>
    <property type="project" value="TreeGrafter"/>
</dbReference>
<keyword evidence="1" id="KW-0539">Nucleus</keyword>
<dbReference type="Proteomes" id="UP000756346">
    <property type="component" value="Unassembled WGS sequence"/>
</dbReference>
<keyword evidence="1" id="KW-0460">Magnesium</keyword>
<keyword evidence="4" id="KW-1185">Reference proteome</keyword>
<evidence type="ECO:0000313" key="4">
    <source>
        <dbReference type="Proteomes" id="UP000756346"/>
    </source>
</evidence>
<keyword evidence="1" id="KW-0779">Telomere</keyword>
<feature type="region of interest" description="Disordered" evidence="2">
    <location>
        <begin position="1"/>
        <end position="59"/>
    </location>
</feature>
<gene>
    <name evidence="3" type="ORF">B0I36DRAFT_317563</name>
</gene>
<keyword evidence="1" id="KW-0695">RNA-directed DNA polymerase</keyword>
<dbReference type="OrthoDB" id="289721at2759"/>
<dbReference type="GO" id="GO:0046872">
    <property type="term" value="F:metal ion binding"/>
    <property type="evidence" value="ECO:0007669"/>
    <property type="project" value="UniProtKB-KW"/>
</dbReference>
<dbReference type="GO" id="GO:0000781">
    <property type="term" value="C:chromosome, telomeric region"/>
    <property type="evidence" value="ECO:0007669"/>
    <property type="project" value="UniProtKB-SubCell"/>
</dbReference>
<organism evidence="3 4">
    <name type="scientific">Microdochium trichocladiopsis</name>
    <dbReference type="NCBI Taxonomy" id="1682393"/>
    <lineage>
        <taxon>Eukaryota</taxon>
        <taxon>Fungi</taxon>
        <taxon>Dikarya</taxon>
        <taxon>Ascomycota</taxon>
        <taxon>Pezizomycotina</taxon>
        <taxon>Sordariomycetes</taxon>
        <taxon>Xylariomycetidae</taxon>
        <taxon>Xylariales</taxon>
        <taxon>Microdochiaceae</taxon>
        <taxon>Microdochium</taxon>
    </lineage>
</organism>
<keyword evidence="1" id="KW-0479">Metal-binding</keyword>
<keyword evidence="1" id="KW-0548">Nucleotidyltransferase</keyword>
<dbReference type="AlphaFoldDB" id="A0A9P8YBN2"/>
<comment type="caution">
    <text evidence="3">The sequence shown here is derived from an EMBL/GenBank/DDBJ whole genome shotgun (WGS) entry which is preliminary data.</text>
</comment>
<keyword evidence="1" id="KW-0158">Chromosome</keyword>
<dbReference type="PANTHER" id="PTHR12066:SF0">
    <property type="entry name" value="TELOMERASE REVERSE TRANSCRIPTASE"/>
    <property type="match status" value="1"/>
</dbReference>
<dbReference type="GeneID" id="70182721"/>
<feature type="region of interest" description="Disordered" evidence="2">
    <location>
        <begin position="289"/>
        <end position="309"/>
    </location>
</feature>
<comment type="similarity">
    <text evidence="1">Belongs to the reverse transcriptase family. Telomerase subfamily.</text>
</comment>
<dbReference type="EC" id="2.7.7.49" evidence="1"/>
<proteinExistence type="inferred from homology"/>
<comment type="subcellular location">
    <subcellularLocation>
        <location evidence="1">Nucleus</location>
    </subcellularLocation>
    <subcellularLocation>
        <location evidence="1">Chromosome</location>
        <location evidence="1">Telomere</location>
    </subcellularLocation>
</comment>
<reference evidence="3" key="1">
    <citation type="journal article" date="2021" name="Nat. Commun.">
        <title>Genetic determinants of endophytism in the Arabidopsis root mycobiome.</title>
        <authorList>
            <person name="Mesny F."/>
            <person name="Miyauchi S."/>
            <person name="Thiergart T."/>
            <person name="Pickel B."/>
            <person name="Atanasova L."/>
            <person name="Karlsson M."/>
            <person name="Huettel B."/>
            <person name="Barry K.W."/>
            <person name="Haridas S."/>
            <person name="Chen C."/>
            <person name="Bauer D."/>
            <person name="Andreopoulos W."/>
            <person name="Pangilinan J."/>
            <person name="LaButti K."/>
            <person name="Riley R."/>
            <person name="Lipzen A."/>
            <person name="Clum A."/>
            <person name="Drula E."/>
            <person name="Henrissat B."/>
            <person name="Kohler A."/>
            <person name="Grigoriev I.V."/>
            <person name="Martin F.M."/>
            <person name="Hacquard S."/>
        </authorList>
    </citation>
    <scope>NUCLEOTIDE SEQUENCE</scope>
    <source>
        <strain evidence="3">MPI-CAGE-CH-0230</strain>
    </source>
</reference>
<dbReference type="GO" id="GO:0003720">
    <property type="term" value="F:telomerase activity"/>
    <property type="evidence" value="ECO:0007669"/>
    <property type="project" value="InterPro"/>
</dbReference>
<evidence type="ECO:0000256" key="1">
    <source>
        <dbReference type="RuleBase" id="RU365061"/>
    </source>
</evidence>
<dbReference type="RefSeq" id="XP_046015172.1">
    <property type="nucleotide sequence ID" value="XM_046153175.1"/>
</dbReference>
<comment type="function">
    <text evidence="1">Telomerase is a ribonucleoprotein enzyme essential for the replication of chromosome termini in most eukaryotes. It elongates telomeres. It is a reverse transcriptase that adds simple sequence repeats to chromosome ends by copying a template sequence within the RNA component of the enzyme.</text>
</comment>